<evidence type="ECO:0000313" key="2">
    <source>
        <dbReference type="Proteomes" id="UP001054252"/>
    </source>
</evidence>
<protein>
    <submittedName>
        <fullName evidence="1">Uncharacterized protein</fullName>
    </submittedName>
</protein>
<evidence type="ECO:0000313" key="1">
    <source>
        <dbReference type="EMBL" id="GKV40831.1"/>
    </source>
</evidence>
<keyword evidence="2" id="KW-1185">Reference proteome</keyword>
<proteinExistence type="predicted"/>
<dbReference type="Proteomes" id="UP001054252">
    <property type="component" value="Unassembled WGS sequence"/>
</dbReference>
<accession>A0AAV5LTT0</accession>
<dbReference type="EMBL" id="BPVZ01000144">
    <property type="protein sequence ID" value="GKV40831.1"/>
    <property type="molecule type" value="Genomic_DNA"/>
</dbReference>
<gene>
    <name evidence="1" type="ORF">SLEP1_g48432</name>
</gene>
<reference evidence="1 2" key="1">
    <citation type="journal article" date="2021" name="Commun. Biol.">
        <title>The genome of Shorea leprosula (Dipterocarpaceae) highlights the ecological relevance of drought in aseasonal tropical rainforests.</title>
        <authorList>
            <person name="Ng K.K.S."/>
            <person name="Kobayashi M.J."/>
            <person name="Fawcett J.A."/>
            <person name="Hatakeyama M."/>
            <person name="Paape T."/>
            <person name="Ng C.H."/>
            <person name="Ang C.C."/>
            <person name="Tnah L.H."/>
            <person name="Lee C.T."/>
            <person name="Nishiyama T."/>
            <person name="Sese J."/>
            <person name="O'Brien M.J."/>
            <person name="Copetti D."/>
            <person name="Mohd Noor M.I."/>
            <person name="Ong R.C."/>
            <person name="Putra M."/>
            <person name="Sireger I.Z."/>
            <person name="Indrioko S."/>
            <person name="Kosugi Y."/>
            <person name="Izuno A."/>
            <person name="Isagi Y."/>
            <person name="Lee S.L."/>
            <person name="Shimizu K.K."/>
        </authorList>
    </citation>
    <scope>NUCLEOTIDE SEQUENCE [LARGE SCALE GENOMIC DNA]</scope>
    <source>
        <strain evidence="1">214</strain>
    </source>
</reference>
<sequence>MLRLFTLFRHSSVSLREEPVKSLWYMFENRIRLQLGPIGENSRPQLVLPECAPRLVDCWSKWSSEFFLMLKLCLSIITSAKFKLSLFQQLGTDASTGPANDVLNKRPN</sequence>
<name>A0AAV5LTT0_9ROSI</name>
<comment type="caution">
    <text evidence="1">The sequence shown here is derived from an EMBL/GenBank/DDBJ whole genome shotgun (WGS) entry which is preliminary data.</text>
</comment>
<dbReference type="AlphaFoldDB" id="A0AAV5LTT0"/>
<organism evidence="1 2">
    <name type="scientific">Rubroshorea leprosula</name>
    <dbReference type="NCBI Taxonomy" id="152421"/>
    <lineage>
        <taxon>Eukaryota</taxon>
        <taxon>Viridiplantae</taxon>
        <taxon>Streptophyta</taxon>
        <taxon>Embryophyta</taxon>
        <taxon>Tracheophyta</taxon>
        <taxon>Spermatophyta</taxon>
        <taxon>Magnoliopsida</taxon>
        <taxon>eudicotyledons</taxon>
        <taxon>Gunneridae</taxon>
        <taxon>Pentapetalae</taxon>
        <taxon>rosids</taxon>
        <taxon>malvids</taxon>
        <taxon>Malvales</taxon>
        <taxon>Dipterocarpaceae</taxon>
        <taxon>Rubroshorea</taxon>
    </lineage>
</organism>